<organism evidence="3 4">
    <name type="scientific">Alcaligenes xylosoxydans xylosoxydans</name>
    <name type="common">Achromobacter xylosoxidans</name>
    <dbReference type="NCBI Taxonomy" id="85698"/>
    <lineage>
        <taxon>Bacteria</taxon>
        <taxon>Pseudomonadati</taxon>
        <taxon>Pseudomonadota</taxon>
        <taxon>Betaproteobacteria</taxon>
        <taxon>Burkholderiales</taxon>
        <taxon>Alcaligenaceae</taxon>
        <taxon>Achromobacter</taxon>
    </lineage>
</organism>
<dbReference type="SUPFAM" id="SSF53850">
    <property type="entry name" value="Periplasmic binding protein-like II"/>
    <property type="match status" value="1"/>
</dbReference>
<proteinExistence type="inferred from homology"/>
<keyword evidence="2" id="KW-0732">Signal</keyword>
<sequence length="319" mass="33753">MKKILAASMMVLASAGSAPALAQDFPNHPIRLIIPYSAGGVTDVVGRALAEQSGKRLGQTVVVENKTGANGTLGATQMLNTAPDGYTVTMVPIGIFRMPHITGTRYDPVKDLTYISMIAGYNYYVAVASDSPWKTLDDLVAYAKSKPDTISYGTPGAYSSQHIAMVQLGEAAQAKWTHVPYKGDADALTAMLGGHIQVLVGASTILPYVASGKVRILASLGDKRSPDLPDVPTLKEAGYPVVHTSPFGIAGPKGMDPAVIAKLDGAFRDTLKDEAFLALLRQSGVSPQYMDTASYTKAAHASAETEREVIKKLGNIMNK</sequence>
<dbReference type="Gene3D" id="3.40.190.10">
    <property type="entry name" value="Periplasmic binding protein-like II"/>
    <property type="match status" value="1"/>
</dbReference>
<dbReference type="RefSeq" id="WP_118934121.1">
    <property type="nucleotide sequence ID" value="NZ_CP061008.1"/>
</dbReference>
<feature type="signal peptide" evidence="2">
    <location>
        <begin position="1"/>
        <end position="22"/>
    </location>
</feature>
<evidence type="ECO:0000313" key="3">
    <source>
        <dbReference type="EMBL" id="RPJ88681.1"/>
    </source>
</evidence>
<dbReference type="Gene3D" id="3.40.190.150">
    <property type="entry name" value="Bordetella uptake gene, domain 1"/>
    <property type="match status" value="1"/>
</dbReference>
<dbReference type="Pfam" id="PF03401">
    <property type="entry name" value="TctC"/>
    <property type="match status" value="1"/>
</dbReference>
<evidence type="ECO:0000256" key="1">
    <source>
        <dbReference type="ARBA" id="ARBA00006987"/>
    </source>
</evidence>
<dbReference type="OrthoDB" id="8678477at2"/>
<reference evidence="3 4" key="1">
    <citation type="submission" date="2018-08" db="EMBL/GenBank/DDBJ databases">
        <title>Achromobacter xylosoxidans Genome sequencing and assembly.</title>
        <authorList>
            <person name="Wang R."/>
            <person name="Rensing C."/>
            <person name="Li Y."/>
        </authorList>
    </citation>
    <scope>NUCLEOTIDE SEQUENCE [LARGE SCALE GENOMIC DNA]</scope>
    <source>
        <strain evidence="3 4">GD003A</strain>
    </source>
</reference>
<evidence type="ECO:0000256" key="2">
    <source>
        <dbReference type="SAM" id="SignalP"/>
    </source>
</evidence>
<name>A0A424W642_ALCXX</name>
<dbReference type="InterPro" id="IPR042100">
    <property type="entry name" value="Bug_dom1"/>
</dbReference>
<protein>
    <submittedName>
        <fullName evidence="3">Tripartite tricarboxylate transporter substrate binding protein</fullName>
    </submittedName>
</protein>
<gene>
    <name evidence="3" type="ORF">DY367_26390</name>
</gene>
<accession>A0A424W642</accession>
<dbReference type="CDD" id="cd07012">
    <property type="entry name" value="PBP2_Bug_TTT"/>
    <property type="match status" value="1"/>
</dbReference>
<dbReference type="AlphaFoldDB" id="A0A424W642"/>
<feature type="chain" id="PRO_5019350546" evidence="2">
    <location>
        <begin position="23"/>
        <end position="319"/>
    </location>
</feature>
<dbReference type="PANTHER" id="PTHR42928">
    <property type="entry name" value="TRICARBOXYLATE-BINDING PROTEIN"/>
    <property type="match status" value="1"/>
</dbReference>
<dbReference type="Proteomes" id="UP000285324">
    <property type="component" value="Unassembled WGS sequence"/>
</dbReference>
<dbReference type="InterPro" id="IPR005064">
    <property type="entry name" value="BUG"/>
</dbReference>
<comment type="similarity">
    <text evidence="1">Belongs to the UPF0065 (bug) family.</text>
</comment>
<dbReference type="PANTHER" id="PTHR42928:SF5">
    <property type="entry name" value="BLR1237 PROTEIN"/>
    <property type="match status" value="1"/>
</dbReference>
<dbReference type="EMBL" id="QVXO01000057">
    <property type="protein sequence ID" value="RPJ88681.1"/>
    <property type="molecule type" value="Genomic_DNA"/>
</dbReference>
<dbReference type="PIRSF" id="PIRSF017082">
    <property type="entry name" value="YflP"/>
    <property type="match status" value="1"/>
</dbReference>
<evidence type="ECO:0000313" key="4">
    <source>
        <dbReference type="Proteomes" id="UP000285324"/>
    </source>
</evidence>
<comment type="caution">
    <text evidence="3">The sequence shown here is derived from an EMBL/GenBank/DDBJ whole genome shotgun (WGS) entry which is preliminary data.</text>
</comment>